<dbReference type="AlphaFoldDB" id="Q4RCA3"/>
<name>Q4RCA3_TETNG</name>
<dbReference type="EMBL" id="CAAE01019420">
    <property type="protein sequence ID" value="CAG13980.1"/>
    <property type="molecule type" value="Genomic_DNA"/>
</dbReference>
<reference evidence="1" key="2">
    <citation type="submission" date="2004-02" db="EMBL/GenBank/DDBJ databases">
        <authorList>
            <consortium name="Genoscope"/>
            <consortium name="Whitehead Institute Centre for Genome Research"/>
        </authorList>
    </citation>
    <scope>NUCLEOTIDE SEQUENCE</scope>
</reference>
<evidence type="ECO:0000313" key="1">
    <source>
        <dbReference type="EMBL" id="CAG13980.1"/>
    </source>
</evidence>
<proteinExistence type="predicted"/>
<protein>
    <submittedName>
        <fullName evidence="1">Chromosome undetermined SCAF19420, whole genome shotgun sequence</fullName>
    </submittedName>
</protein>
<sequence>LKAVMKIFPGARAGVQKAVTQEVIGPQNIESLGKQAKDLLSVRSMLSPTTANL</sequence>
<gene>
    <name evidence="1" type="ORF">GSTENG00037464001</name>
</gene>
<reference evidence="1" key="1">
    <citation type="journal article" date="2004" name="Nature">
        <title>Genome duplication in the teleost fish Tetraodon nigroviridis reveals the early vertebrate proto-karyotype.</title>
        <authorList>
            <person name="Jaillon O."/>
            <person name="Aury J.-M."/>
            <person name="Brunet F."/>
            <person name="Petit J.-L."/>
            <person name="Stange-Thomann N."/>
            <person name="Mauceli E."/>
            <person name="Bouneau L."/>
            <person name="Fischer C."/>
            <person name="Ozouf-Costaz C."/>
            <person name="Bernot A."/>
            <person name="Nicaud S."/>
            <person name="Jaffe D."/>
            <person name="Fisher S."/>
            <person name="Lutfalla G."/>
            <person name="Dossat C."/>
            <person name="Segurens B."/>
            <person name="Dasilva C."/>
            <person name="Salanoubat M."/>
            <person name="Levy M."/>
            <person name="Boudet N."/>
            <person name="Castellano S."/>
            <person name="Anthouard V."/>
            <person name="Jubin C."/>
            <person name="Castelli V."/>
            <person name="Katinka M."/>
            <person name="Vacherie B."/>
            <person name="Biemont C."/>
            <person name="Skalli Z."/>
            <person name="Cattolico L."/>
            <person name="Poulain J."/>
            <person name="De Berardinis V."/>
            <person name="Cruaud C."/>
            <person name="Duprat S."/>
            <person name="Brottier P."/>
            <person name="Coutanceau J.-P."/>
            <person name="Gouzy J."/>
            <person name="Parra G."/>
            <person name="Lardier G."/>
            <person name="Chapple C."/>
            <person name="McKernan K.J."/>
            <person name="McEwan P."/>
            <person name="Bosak S."/>
            <person name="Kellis M."/>
            <person name="Volff J.-N."/>
            <person name="Guigo R."/>
            <person name="Zody M.C."/>
            <person name="Mesirov J."/>
            <person name="Lindblad-Toh K."/>
            <person name="Birren B."/>
            <person name="Nusbaum C."/>
            <person name="Kahn D."/>
            <person name="Robinson-Rechavi M."/>
            <person name="Laudet V."/>
            <person name="Schachter V."/>
            <person name="Quetier F."/>
            <person name="Saurin W."/>
            <person name="Scarpelli C."/>
            <person name="Wincker P."/>
            <person name="Lander E.S."/>
            <person name="Weissenbach J."/>
            <person name="Roest Crollius H."/>
        </authorList>
    </citation>
    <scope>NUCLEOTIDE SEQUENCE [LARGE SCALE GENOMIC DNA]</scope>
</reference>
<accession>Q4RCA3</accession>
<feature type="non-terminal residue" evidence="1">
    <location>
        <position position="1"/>
    </location>
</feature>
<dbReference type="KEGG" id="tng:GSTEN00037464G001"/>
<organism evidence="1">
    <name type="scientific">Tetraodon nigroviridis</name>
    <name type="common">Spotted green pufferfish</name>
    <name type="synonym">Chelonodon nigroviridis</name>
    <dbReference type="NCBI Taxonomy" id="99883"/>
    <lineage>
        <taxon>Eukaryota</taxon>
        <taxon>Metazoa</taxon>
        <taxon>Chordata</taxon>
        <taxon>Craniata</taxon>
        <taxon>Vertebrata</taxon>
        <taxon>Euteleostomi</taxon>
        <taxon>Actinopterygii</taxon>
        <taxon>Neopterygii</taxon>
        <taxon>Teleostei</taxon>
        <taxon>Neoteleostei</taxon>
        <taxon>Acanthomorphata</taxon>
        <taxon>Eupercaria</taxon>
        <taxon>Tetraodontiformes</taxon>
        <taxon>Tetradontoidea</taxon>
        <taxon>Tetraodontidae</taxon>
        <taxon>Tetraodon</taxon>
    </lineage>
</organism>